<protein>
    <submittedName>
        <fullName evidence="2">Uncharacterized protein</fullName>
    </submittedName>
</protein>
<sequence length="118" mass="13100">MTDQGAPKISGESGDWPGVGVCIIRVQPFREHTVVTVTIQSRLDRHLRSDAVPRVQTCLRIEDALQTVDEFLRQYPWGHSDQGERPATTPDAGPGNASVTLQHLVSYTWEHLGRGGRK</sequence>
<proteinExistence type="predicted"/>
<dbReference type="Proteomes" id="UP001252243">
    <property type="component" value="Unassembled WGS sequence"/>
</dbReference>
<keyword evidence="3" id="KW-1185">Reference proteome</keyword>
<evidence type="ECO:0000313" key="2">
    <source>
        <dbReference type="EMBL" id="MDR7081036.1"/>
    </source>
</evidence>
<gene>
    <name evidence="2" type="ORF">J2X01_000305</name>
</gene>
<feature type="region of interest" description="Disordered" evidence="1">
    <location>
        <begin position="77"/>
        <end position="98"/>
    </location>
</feature>
<accession>A0ABU1U777</accession>
<reference evidence="2 3" key="1">
    <citation type="submission" date="2023-07" db="EMBL/GenBank/DDBJ databases">
        <title>Sorghum-associated microbial communities from plants grown in Nebraska, USA.</title>
        <authorList>
            <person name="Schachtman D."/>
        </authorList>
    </citation>
    <scope>NUCLEOTIDE SEQUENCE [LARGE SCALE GENOMIC DNA]</scope>
    <source>
        <strain evidence="2 3">BE167</strain>
    </source>
</reference>
<comment type="caution">
    <text evidence="2">The sequence shown here is derived from an EMBL/GenBank/DDBJ whole genome shotgun (WGS) entry which is preliminary data.</text>
</comment>
<organism evidence="2 3">
    <name type="scientific">Arthrobacter ginsengisoli</name>
    <dbReference type="NCBI Taxonomy" id="1356565"/>
    <lineage>
        <taxon>Bacteria</taxon>
        <taxon>Bacillati</taxon>
        <taxon>Actinomycetota</taxon>
        <taxon>Actinomycetes</taxon>
        <taxon>Micrococcales</taxon>
        <taxon>Micrococcaceae</taxon>
        <taxon>Arthrobacter</taxon>
    </lineage>
</organism>
<dbReference type="EMBL" id="JAVDVQ010000001">
    <property type="protein sequence ID" value="MDR7081036.1"/>
    <property type="molecule type" value="Genomic_DNA"/>
</dbReference>
<name>A0ABU1U777_9MICC</name>
<evidence type="ECO:0000256" key="1">
    <source>
        <dbReference type="SAM" id="MobiDB-lite"/>
    </source>
</evidence>
<evidence type="ECO:0000313" key="3">
    <source>
        <dbReference type="Proteomes" id="UP001252243"/>
    </source>
</evidence>